<dbReference type="GO" id="GO:0005975">
    <property type="term" value="P:carbohydrate metabolic process"/>
    <property type="evidence" value="ECO:0007669"/>
    <property type="project" value="InterPro"/>
</dbReference>
<dbReference type="Proteomes" id="UP000256304">
    <property type="component" value="Unassembled WGS sequence"/>
</dbReference>
<organism evidence="2 3">
    <name type="scientific">Paenibacillus taihuensis</name>
    <dbReference type="NCBI Taxonomy" id="1156355"/>
    <lineage>
        <taxon>Bacteria</taxon>
        <taxon>Bacillati</taxon>
        <taxon>Bacillota</taxon>
        <taxon>Bacilli</taxon>
        <taxon>Bacillales</taxon>
        <taxon>Paenibacillaceae</taxon>
        <taxon>Paenibacillus</taxon>
    </lineage>
</organism>
<reference evidence="2 3" key="1">
    <citation type="submission" date="2018-08" db="EMBL/GenBank/DDBJ databases">
        <title>Genomic Encyclopedia of Type Strains, Phase III (KMG-III): the genomes of soil and plant-associated and newly described type strains.</title>
        <authorList>
            <person name="Whitman W."/>
        </authorList>
    </citation>
    <scope>NUCLEOTIDE SEQUENCE [LARGE SCALE GENOMIC DNA]</scope>
    <source>
        <strain evidence="2 3">CGMCC 1.10966</strain>
    </source>
</reference>
<dbReference type="InterPro" id="IPR002509">
    <property type="entry name" value="NODB_dom"/>
</dbReference>
<comment type="caution">
    <text evidence="2">The sequence shown here is derived from an EMBL/GenBank/DDBJ whole genome shotgun (WGS) entry which is preliminary data.</text>
</comment>
<accession>A0A3D9QC44</accession>
<dbReference type="GO" id="GO:0016810">
    <property type="term" value="F:hydrolase activity, acting on carbon-nitrogen (but not peptide) bonds"/>
    <property type="evidence" value="ECO:0007669"/>
    <property type="project" value="InterPro"/>
</dbReference>
<proteinExistence type="predicted"/>
<evidence type="ECO:0000259" key="1">
    <source>
        <dbReference type="Pfam" id="PF01522"/>
    </source>
</evidence>
<evidence type="ECO:0000313" key="2">
    <source>
        <dbReference type="EMBL" id="REE57519.1"/>
    </source>
</evidence>
<feature type="domain" description="NodB homology" evidence="1">
    <location>
        <begin position="37"/>
        <end position="184"/>
    </location>
</feature>
<keyword evidence="3" id="KW-1185">Reference proteome</keyword>
<dbReference type="InterPro" id="IPR011330">
    <property type="entry name" value="Glyco_hydro/deAcase_b/a-brl"/>
</dbReference>
<dbReference type="EMBL" id="QTTN01000053">
    <property type="protein sequence ID" value="REE57519.1"/>
    <property type="molecule type" value="Genomic_DNA"/>
</dbReference>
<dbReference type="CDD" id="cd10929">
    <property type="entry name" value="CE4_u5"/>
    <property type="match status" value="1"/>
</dbReference>
<dbReference type="SUPFAM" id="SSF88713">
    <property type="entry name" value="Glycoside hydrolase/deacetylase"/>
    <property type="match status" value="1"/>
</dbReference>
<dbReference type="Pfam" id="PF01522">
    <property type="entry name" value="Polysacc_deac_1"/>
    <property type="match status" value="1"/>
</dbReference>
<dbReference type="OrthoDB" id="7836272at2"/>
<name>A0A3D9QC44_9BACL</name>
<sequence>MTIKGRFVISLDFELYWGVRDILSSDQYKQQMSGELEIIPKLLEMFEEQRIHATWAIVGLMFCENAEEMMTYLPNQKPNYNNSNLSPYPYIADGKYGAGELESFHFAPGLIKAIHRTKYQRVSTHTFSHYYCMEEGQTVDQFRDDLAAAIHIAEKKGYNIESIVFPRNQFNEAYLGVLKELGIRSYRGNPTHWIYRKGYSKGDSILLRALRLLDTYLNISGHNGYSAEGIEEHLPVNLPASHFLRPYSRKLRILERLRLRRILSGMTHAAKRGLVYHLWWHPYNLASDPEENWNFLKKIIDHYQELNKQYGMKSVNMEELTTQVTPARFEENLLFG</sequence>
<protein>
    <submittedName>
        <fullName evidence="2">Polysaccharide deacetylase</fullName>
    </submittedName>
</protein>
<evidence type="ECO:0000313" key="3">
    <source>
        <dbReference type="Proteomes" id="UP000256304"/>
    </source>
</evidence>
<dbReference type="RefSeq" id="WP_116192352.1">
    <property type="nucleotide sequence ID" value="NZ_QTTN01000053.1"/>
</dbReference>
<gene>
    <name evidence="2" type="ORF">A8990_15329</name>
</gene>
<dbReference type="AlphaFoldDB" id="A0A3D9QC44"/>
<dbReference type="Gene3D" id="3.20.20.370">
    <property type="entry name" value="Glycoside hydrolase/deacetylase"/>
    <property type="match status" value="1"/>
</dbReference>